<dbReference type="EMBL" id="KQ085916">
    <property type="protein sequence ID" value="KLO16460.1"/>
    <property type="molecule type" value="Genomic_DNA"/>
</dbReference>
<proteinExistence type="predicted"/>
<keyword evidence="2" id="KW-1185">Reference proteome</keyword>
<accession>A0A0H2RWS4</accession>
<gene>
    <name evidence="1" type="ORF">SCHPADRAFT_215125</name>
</gene>
<evidence type="ECO:0000313" key="2">
    <source>
        <dbReference type="Proteomes" id="UP000053477"/>
    </source>
</evidence>
<name>A0A0H2RWS4_9AGAM</name>
<dbReference type="AlphaFoldDB" id="A0A0H2RWS4"/>
<sequence length="165" mass="18596">MRMCRVISVQRPLSAIRSFQGGGVCSYLRELAAHRHRLLPSVQDHDSWREHRSYSSACYLCQRIGALSMAVLHDISAVKGEIRRQQQKRSRASKYARKALGSDSIHVAKSGRTWAMEGDGTVELRAPLKGYGEVVWALRSSEISVGDIESRRFDFMSSLEPMCLL</sequence>
<protein>
    <submittedName>
        <fullName evidence="1">Uncharacterized protein</fullName>
    </submittedName>
</protein>
<dbReference type="InParanoid" id="A0A0H2RWS4"/>
<organism evidence="1 2">
    <name type="scientific">Schizopora paradoxa</name>
    <dbReference type="NCBI Taxonomy" id="27342"/>
    <lineage>
        <taxon>Eukaryota</taxon>
        <taxon>Fungi</taxon>
        <taxon>Dikarya</taxon>
        <taxon>Basidiomycota</taxon>
        <taxon>Agaricomycotina</taxon>
        <taxon>Agaricomycetes</taxon>
        <taxon>Hymenochaetales</taxon>
        <taxon>Schizoporaceae</taxon>
        <taxon>Schizopora</taxon>
    </lineage>
</organism>
<evidence type="ECO:0000313" key="1">
    <source>
        <dbReference type="EMBL" id="KLO16460.1"/>
    </source>
</evidence>
<reference evidence="1 2" key="1">
    <citation type="submission" date="2015-04" db="EMBL/GenBank/DDBJ databases">
        <title>Complete genome sequence of Schizopora paradoxa KUC8140, a cosmopolitan wood degrader in East Asia.</title>
        <authorList>
            <consortium name="DOE Joint Genome Institute"/>
            <person name="Min B."/>
            <person name="Park H."/>
            <person name="Jang Y."/>
            <person name="Kim J.-J."/>
            <person name="Kim K.H."/>
            <person name="Pangilinan J."/>
            <person name="Lipzen A."/>
            <person name="Riley R."/>
            <person name="Grigoriev I.V."/>
            <person name="Spatafora J.W."/>
            <person name="Choi I.-G."/>
        </authorList>
    </citation>
    <scope>NUCLEOTIDE SEQUENCE [LARGE SCALE GENOMIC DNA]</scope>
    <source>
        <strain evidence="1 2">KUC8140</strain>
    </source>
</reference>
<dbReference type="Proteomes" id="UP000053477">
    <property type="component" value="Unassembled WGS sequence"/>
</dbReference>